<dbReference type="GO" id="GO:0008270">
    <property type="term" value="F:zinc ion binding"/>
    <property type="evidence" value="ECO:0007669"/>
    <property type="project" value="UniProtKB-UniRule"/>
</dbReference>
<comment type="cofactor">
    <cofactor evidence="10">
        <name>Zn(2+)</name>
        <dbReference type="ChEBI" id="CHEBI:29105"/>
    </cofactor>
    <text evidence="10">Binds 1 zinc ion per subunit.</text>
</comment>
<dbReference type="GO" id="GO:0005524">
    <property type="term" value="F:ATP binding"/>
    <property type="evidence" value="ECO:0007669"/>
    <property type="project" value="UniProtKB-UniRule"/>
</dbReference>
<comment type="caution">
    <text evidence="13">The sequence shown here is derived from an EMBL/GenBank/DDBJ whole genome shotgun (WGS) entry which is preliminary data.</text>
</comment>
<dbReference type="GO" id="GO:0002161">
    <property type="term" value="F:aminoacyl-tRNA deacylase activity"/>
    <property type="evidence" value="ECO:0007669"/>
    <property type="project" value="TreeGrafter"/>
</dbReference>
<feature type="binding site" evidence="10">
    <location>
        <position position="853"/>
    </location>
    <ligand>
        <name>Zn(2+)</name>
        <dbReference type="ChEBI" id="CHEBI:29105"/>
    </ligand>
</feature>
<keyword evidence="3 10" id="KW-0820">tRNA-binding</keyword>
<evidence type="ECO:0000256" key="6">
    <source>
        <dbReference type="ARBA" id="ARBA00022840"/>
    </source>
</evidence>
<dbReference type="InterPro" id="IPR012947">
    <property type="entry name" value="tRNA_SAD"/>
</dbReference>
<feature type="coiled-coil region" evidence="11">
    <location>
        <begin position="936"/>
        <end position="963"/>
    </location>
</feature>
<evidence type="ECO:0000256" key="11">
    <source>
        <dbReference type="SAM" id="Coils"/>
    </source>
</evidence>
<keyword evidence="6 10" id="KW-0067">ATP-binding</keyword>
<accession>A0A978UKE2</accession>
<evidence type="ECO:0000256" key="8">
    <source>
        <dbReference type="ARBA" id="ARBA00022917"/>
    </source>
</evidence>
<keyword evidence="10" id="KW-0496">Mitochondrion</keyword>
<evidence type="ECO:0000256" key="1">
    <source>
        <dbReference type="ARBA" id="ARBA00008429"/>
    </source>
</evidence>
<dbReference type="EC" id="6.1.1.7" evidence="10"/>
<comment type="function">
    <text evidence="10">Catalyzes the attachment of alanine to tRNA(Ala) in a two-step reaction: alanine is first activated by ATP to form Ala-AMP and then transferred to the acceptor end of tRNA(Ala). Also edits incorrectly charged tRNA(Ala) via its editing domain.</text>
</comment>
<comment type="domain">
    <text evidence="10">Consists of three domains; the N-terminal catalytic domain, the editing domain and the C-terminal C-Ala domain. The editing domain removes incorrectly charged amino acids, while the C-Ala domain, along with tRNA(Ala), serves as a bridge to cooperatively bring together the editing and aminoacylation centers thus stimulating deacylation of misacylated tRNAs.</text>
</comment>
<dbReference type="InterPro" id="IPR018165">
    <property type="entry name" value="Ala-tRNA-synth_IIc_core"/>
</dbReference>
<dbReference type="CDD" id="cd00673">
    <property type="entry name" value="AlaRS_core"/>
    <property type="match status" value="1"/>
</dbReference>
<dbReference type="PRINTS" id="PR00980">
    <property type="entry name" value="TRNASYNTHALA"/>
</dbReference>
<dbReference type="SUPFAM" id="SSF50447">
    <property type="entry name" value="Translation proteins"/>
    <property type="match status" value="1"/>
</dbReference>
<keyword evidence="10" id="KW-0479">Metal-binding</keyword>
<evidence type="ECO:0000256" key="9">
    <source>
        <dbReference type="ARBA" id="ARBA00023146"/>
    </source>
</evidence>
<dbReference type="SMART" id="SM00863">
    <property type="entry name" value="tRNA_SAD"/>
    <property type="match status" value="1"/>
</dbReference>
<dbReference type="Gene3D" id="3.30.930.10">
    <property type="entry name" value="Bira Bifunctional Protein, Domain 2"/>
    <property type="match status" value="1"/>
</dbReference>
<dbReference type="AlphaFoldDB" id="A0A978UKE2"/>
<gene>
    <name evidence="13" type="ORF">FEM48_Zijuj10G0011500</name>
</gene>
<feature type="domain" description="Alanyl-transfer RNA synthetases family profile" evidence="12">
    <location>
        <begin position="69"/>
        <end position="896"/>
    </location>
</feature>
<dbReference type="Pfam" id="PF07973">
    <property type="entry name" value="tRNA_SAD"/>
    <property type="match status" value="1"/>
</dbReference>
<dbReference type="GO" id="GO:0004813">
    <property type="term" value="F:alanine-tRNA ligase activity"/>
    <property type="evidence" value="ECO:0007669"/>
    <property type="project" value="UniProtKB-UniRule"/>
</dbReference>
<dbReference type="SUPFAM" id="SSF55681">
    <property type="entry name" value="Class II aaRS and biotin synthetases"/>
    <property type="match status" value="2"/>
</dbReference>
<dbReference type="InterPro" id="IPR045864">
    <property type="entry name" value="aa-tRNA-synth_II/BPL/LPL"/>
</dbReference>
<evidence type="ECO:0000256" key="5">
    <source>
        <dbReference type="ARBA" id="ARBA00022741"/>
    </source>
</evidence>
<comment type="similarity">
    <text evidence="1">Belongs to the class-II aminoacyl-tRNA synthetase family. Alax-L subfamily.</text>
</comment>
<keyword evidence="10" id="KW-0862">Zinc</keyword>
<feature type="binding site" evidence="10">
    <location>
        <position position="857"/>
    </location>
    <ligand>
        <name>Zn(2+)</name>
        <dbReference type="ChEBI" id="CHEBI:29105"/>
    </ligand>
</feature>
<evidence type="ECO:0000256" key="4">
    <source>
        <dbReference type="ARBA" id="ARBA00022598"/>
    </source>
</evidence>
<comment type="catalytic activity">
    <reaction evidence="10">
        <text>tRNA(Ala) + L-alanine + ATP = L-alanyl-tRNA(Ala) + AMP + diphosphate</text>
        <dbReference type="Rhea" id="RHEA:12540"/>
        <dbReference type="Rhea" id="RHEA-COMP:9657"/>
        <dbReference type="Rhea" id="RHEA-COMP:9923"/>
        <dbReference type="ChEBI" id="CHEBI:30616"/>
        <dbReference type="ChEBI" id="CHEBI:33019"/>
        <dbReference type="ChEBI" id="CHEBI:57972"/>
        <dbReference type="ChEBI" id="CHEBI:78442"/>
        <dbReference type="ChEBI" id="CHEBI:78497"/>
        <dbReference type="ChEBI" id="CHEBI:456215"/>
        <dbReference type="EC" id="6.1.1.7"/>
    </reaction>
</comment>
<comment type="subcellular location">
    <subcellularLocation>
        <location evidence="10">Mitochondrion</location>
    </subcellularLocation>
    <subcellularLocation>
        <location evidence="10">Cytoplasm</location>
    </subcellularLocation>
</comment>
<dbReference type="PANTHER" id="PTHR11777">
    <property type="entry name" value="ALANYL-TRNA SYNTHETASE"/>
    <property type="match status" value="1"/>
</dbReference>
<dbReference type="GO" id="GO:0009507">
    <property type="term" value="C:chloroplast"/>
    <property type="evidence" value="ECO:0007669"/>
    <property type="project" value="TreeGrafter"/>
</dbReference>
<keyword evidence="11" id="KW-0175">Coiled coil</keyword>
<keyword evidence="5 10" id="KW-0547">Nucleotide-binding</keyword>
<dbReference type="Gene3D" id="3.30.980.10">
    <property type="entry name" value="Threonyl-trna Synthetase, Chain A, domain 2"/>
    <property type="match status" value="1"/>
</dbReference>
<keyword evidence="4 10" id="KW-0436">Ligase</keyword>
<dbReference type="PANTHER" id="PTHR11777:SF9">
    <property type="entry name" value="ALANINE--TRNA LIGASE, CYTOPLASMIC"/>
    <property type="match status" value="1"/>
</dbReference>
<dbReference type="FunFam" id="3.30.980.10:FF:000004">
    <property type="entry name" value="Alanine--tRNA ligase, cytoplasmic"/>
    <property type="match status" value="1"/>
</dbReference>
<dbReference type="SUPFAM" id="SSF55186">
    <property type="entry name" value="ThrRS/AlaRS common domain"/>
    <property type="match status" value="1"/>
</dbReference>
<dbReference type="Gene3D" id="2.40.30.130">
    <property type="match status" value="1"/>
</dbReference>
<organism evidence="13 14">
    <name type="scientific">Ziziphus jujuba var. spinosa</name>
    <dbReference type="NCBI Taxonomy" id="714518"/>
    <lineage>
        <taxon>Eukaryota</taxon>
        <taxon>Viridiplantae</taxon>
        <taxon>Streptophyta</taxon>
        <taxon>Embryophyta</taxon>
        <taxon>Tracheophyta</taxon>
        <taxon>Spermatophyta</taxon>
        <taxon>Magnoliopsida</taxon>
        <taxon>eudicotyledons</taxon>
        <taxon>Gunneridae</taxon>
        <taxon>Pentapetalae</taxon>
        <taxon>rosids</taxon>
        <taxon>fabids</taxon>
        <taxon>Rosales</taxon>
        <taxon>Rhamnaceae</taxon>
        <taxon>Paliureae</taxon>
        <taxon>Ziziphus</taxon>
    </lineage>
</organism>
<dbReference type="Pfam" id="PF01411">
    <property type="entry name" value="tRNA-synt_2c"/>
    <property type="match status" value="3"/>
</dbReference>
<dbReference type="InterPro" id="IPR003156">
    <property type="entry name" value="DHHA1_dom"/>
</dbReference>
<evidence type="ECO:0000256" key="10">
    <source>
        <dbReference type="HAMAP-Rule" id="MF_03133"/>
    </source>
</evidence>
<evidence type="ECO:0000256" key="2">
    <source>
        <dbReference type="ARBA" id="ARBA00022490"/>
    </source>
</evidence>
<keyword evidence="7 10" id="KW-0694">RNA-binding</keyword>
<dbReference type="InterPro" id="IPR018163">
    <property type="entry name" value="Thr/Ala-tRNA-synth_IIc_edit"/>
</dbReference>
<dbReference type="Proteomes" id="UP000813462">
    <property type="component" value="Unassembled WGS sequence"/>
</dbReference>
<dbReference type="Gene3D" id="3.10.310.40">
    <property type="match status" value="1"/>
</dbReference>
<dbReference type="FunFam" id="2.40.30.130:FF:000004">
    <property type="entry name" value="Alanine--tRNA ligase"/>
    <property type="match status" value="1"/>
</dbReference>
<feature type="binding site" evidence="10">
    <location>
        <position position="734"/>
    </location>
    <ligand>
        <name>Zn(2+)</name>
        <dbReference type="ChEBI" id="CHEBI:29105"/>
    </ligand>
</feature>
<keyword evidence="2 10" id="KW-0963">Cytoplasm</keyword>
<protein>
    <recommendedName>
        <fullName evidence="10">Alanine--tRNA ligase</fullName>
        <ecNumber evidence="10">6.1.1.7</ecNumber>
    </recommendedName>
    <alternativeName>
        <fullName evidence="10">Alanyl-tRNA synthetase</fullName>
        <shortName evidence="10">AlaRS</shortName>
    </alternativeName>
</protein>
<keyword evidence="9 10" id="KW-0030">Aminoacyl-tRNA synthetase</keyword>
<dbReference type="InterPro" id="IPR009000">
    <property type="entry name" value="Transl_B-barrel_sf"/>
</dbReference>
<sequence>MRCGCRGILKALAYHPLPLLPNPLLSTAPNTFLAPPLPSLSPFFTLTRILSSSSSSFAMPGVESQGLEWPAKRVRDTFFKFFEEKDHRNWRSSPVVPVNDPTLLFANAGMNQFKPIFLGTVDPNTELSKLSRACNTQKCIRAGGKHNDLDDVGKDTYHHTFFEMLGNWSFGDYFKNEAIEWAWELLTKASEYAFLVDKSGTAAGLVVFSTVVIWVLHSENVGQVYKLPNDRFYATYFGGDEKAGLAPDNEARDIWLKYLPPERVLPFGCKDNFWEMGDTGPCGPCTEIHYDRIGNREAASLVNNDDPTCIEIWNLVFIQFNRESDGSLKPLPAKHVDTGMGFERLTSILQDKMSNYDTDVFLPIFDAIQQATGARPYSGKVGSDDVDKIDMAYRVVADHIRTLSFAIADGSRPGNEGREYVLRRILRRAVRYGSEVLKAQEGFFHGLVNTVAKVMGDVFPELIQHEMRIREIIAEEEASFGKTLLKGIEKFKKAAQDVQGKILNGQAIVELGEITSFQLVKVDFRMKSAVRLGNACSPCLINVENWTKQDAFVLWDTYGFPLDLTQLMAEERGLLVDVEGFNNAMDEARERSRSAQNKQGGGAIVMDADATAALHQKGIQATNDFFKFDWPESHESVIKAIYTGSEFVESAAAGNEVGIVLESTCFYAEQGGQIFDTGSLEGPFGSFQVSNVQIFGGFILHIGYLSGESGRFSVGDKVNCKVDYNRRKLIAPNHTCTHMLNFALREVLGDHVDQKGSIVLPEKLRFDFSHGKPVDPDHLRKIESIVNEQIKDELEVFAKEANLGEAMRINGLRAVFGEVYPDPVRVVTIGRNVDELLADPDNKEWLSVSAELCGGTHIQNTREAKAFALLSEEGIAKGIRRITAVTTDIAFNAMELANSLEQEVNDASKTEGSLLEKKVASLKSRVDSAPIPAARKADIRNKISLLQTQVRKAQKKIAEENLQQAIKLTNEIAEAAVSDGKAFCISHVHVGLDVTAVREAVLKVIEQKGISAMVFSTDESTNKAVVCAGVPDKGNNSKQLDVSEWLTAALGPLKGRCGKGKGGLATGQGTDASHVDEALALAESFASMKLR</sequence>
<dbReference type="InterPro" id="IPR002318">
    <property type="entry name" value="Ala-tRNA-lgiase_IIc"/>
</dbReference>
<evidence type="ECO:0000313" key="13">
    <source>
        <dbReference type="EMBL" id="KAH7515294.1"/>
    </source>
</evidence>
<evidence type="ECO:0000259" key="12">
    <source>
        <dbReference type="PROSITE" id="PS50860"/>
    </source>
</evidence>
<dbReference type="GO" id="GO:0070143">
    <property type="term" value="P:mitochondrial alanyl-tRNA aminoacylation"/>
    <property type="evidence" value="ECO:0007669"/>
    <property type="project" value="UniProtKB-UniRule"/>
</dbReference>
<dbReference type="InterPro" id="IPR018164">
    <property type="entry name" value="Ala-tRNA-synth_IIc_N"/>
</dbReference>
<dbReference type="InterPro" id="IPR050058">
    <property type="entry name" value="Ala-tRNA_ligase"/>
</dbReference>
<keyword evidence="8 10" id="KW-0648">Protein biosynthesis</keyword>
<evidence type="ECO:0000313" key="14">
    <source>
        <dbReference type="Proteomes" id="UP000813462"/>
    </source>
</evidence>
<dbReference type="FunFam" id="3.10.310.40:FF:000003">
    <property type="entry name" value="Alanine--tRNA ligase"/>
    <property type="match status" value="1"/>
</dbReference>
<name>A0A978UKE2_ZIZJJ</name>
<comment type="subunit">
    <text evidence="10">Monomer.</text>
</comment>
<dbReference type="GO" id="GO:0005739">
    <property type="term" value="C:mitochondrion"/>
    <property type="evidence" value="ECO:0007669"/>
    <property type="project" value="UniProtKB-SubCell"/>
</dbReference>
<dbReference type="Pfam" id="PF02272">
    <property type="entry name" value="DHHA1"/>
    <property type="match status" value="1"/>
</dbReference>
<dbReference type="HAMAP" id="MF_00036_B">
    <property type="entry name" value="Ala_tRNA_synth_B"/>
    <property type="match status" value="1"/>
</dbReference>
<dbReference type="InterPro" id="IPR023033">
    <property type="entry name" value="Ala_tRNA_ligase_euk/bac"/>
</dbReference>
<feature type="binding site" evidence="10">
    <location>
        <position position="738"/>
    </location>
    <ligand>
        <name>Zn(2+)</name>
        <dbReference type="ChEBI" id="CHEBI:29105"/>
    </ligand>
</feature>
<dbReference type="EMBL" id="JAEACU010000010">
    <property type="protein sequence ID" value="KAH7515294.1"/>
    <property type="molecule type" value="Genomic_DNA"/>
</dbReference>
<dbReference type="SUPFAM" id="SSF101353">
    <property type="entry name" value="Putative anticodon-binding domain of alanyl-tRNA synthetase (AlaRS)"/>
    <property type="match status" value="1"/>
</dbReference>
<reference evidence="13" key="1">
    <citation type="journal article" date="2021" name="Front. Plant Sci.">
        <title>Chromosome-Scale Genome Assembly for Chinese Sour Jujube and Insights Into Its Genome Evolution and Domestication Signature.</title>
        <authorList>
            <person name="Shen L.-Y."/>
            <person name="Luo H."/>
            <person name="Wang X.-L."/>
            <person name="Wang X.-M."/>
            <person name="Qiu X.-J."/>
            <person name="Liu H."/>
            <person name="Zhou S.-S."/>
            <person name="Jia K.-H."/>
            <person name="Nie S."/>
            <person name="Bao Y.-T."/>
            <person name="Zhang R.-G."/>
            <person name="Yun Q.-Z."/>
            <person name="Chai Y.-H."/>
            <person name="Lu J.-Y."/>
            <person name="Li Y."/>
            <person name="Zhao S.-W."/>
            <person name="Mao J.-F."/>
            <person name="Jia S.-G."/>
            <person name="Mao Y.-M."/>
        </authorList>
    </citation>
    <scope>NUCLEOTIDE SEQUENCE</scope>
    <source>
        <strain evidence="13">AT0</strain>
        <tissue evidence="13">Leaf</tissue>
    </source>
</reference>
<dbReference type="PROSITE" id="PS50860">
    <property type="entry name" value="AA_TRNA_LIGASE_II_ALA"/>
    <property type="match status" value="1"/>
</dbReference>
<evidence type="ECO:0000256" key="3">
    <source>
        <dbReference type="ARBA" id="ARBA00022555"/>
    </source>
</evidence>
<dbReference type="InterPro" id="IPR018162">
    <property type="entry name" value="Ala-tRNA-ligase_IIc_anticod-bd"/>
</dbReference>
<proteinExistence type="inferred from homology"/>
<dbReference type="GO" id="GO:0000049">
    <property type="term" value="F:tRNA binding"/>
    <property type="evidence" value="ECO:0007669"/>
    <property type="project" value="UniProtKB-KW"/>
</dbReference>
<evidence type="ECO:0000256" key="7">
    <source>
        <dbReference type="ARBA" id="ARBA00022884"/>
    </source>
</evidence>